<proteinExistence type="predicted"/>
<evidence type="ECO:0000313" key="3">
    <source>
        <dbReference type="EMBL" id="MBD6617905.1"/>
    </source>
</evidence>
<feature type="region of interest" description="Disordered" evidence="1">
    <location>
        <begin position="186"/>
        <end position="321"/>
    </location>
</feature>
<evidence type="ECO:0000259" key="2">
    <source>
        <dbReference type="Pfam" id="PF01471"/>
    </source>
</evidence>
<evidence type="ECO:0000313" key="4">
    <source>
        <dbReference type="Proteomes" id="UP001165986"/>
    </source>
</evidence>
<feature type="compositionally biased region" description="Low complexity" evidence="1">
    <location>
        <begin position="288"/>
        <end position="305"/>
    </location>
</feature>
<dbReference type="Proteomes" id="UP001165986">
    <property type="component" value="Unassembled WGS sequence"/>
</dbReference>
<feature type="compositionally biased region" description="Polar residues" evidence="1">
    <location>
        <begin position="306"/>
        <end position="321"/>
    </location>
</feature>
<feature type="compositionally biased region" description="Polar residues" evidence="1">
    <location>
        <begin position="187"/>
        <end position="221"/>
    </location>
</feature>
<sequence>MKGSLKASIVNYLRTLDPTVICRRMENGQQNRWTKSSKFLSKIEIVLFSCTPLLIGSTAVALGEPPPCGGSLSCGEWRGNPLGVASRKEDRTASFAVVSIAAPQKIAQVSSGDSINRPTLKVGSQGERVSELQAALKLLGFYSGAVDGIYNDNTANAVSRFKQAAGLSPDGIVDASTWQRLFPNEPIVTSTTSSPQPTFNSATNFPVPTQPSNVTRVVNSSPNPPRQPASQLVNSSSEPKPTNPRQSTTPKPQKPPRRTTSTTANSSSEPRPANPRQSTTPRPQKPPSRTASTTRQSARRTGQTTPIQPTPSNKRTPGIQYTSEGWPILRVGMRGSEVTKLQERLQKLGFLDGGIDGDFGETTEAAVKAAQKRYGLEADGVVGGSTWEILSRR</sequence>
<evidence type="ECO:0000256" key="1">
    <source>
        <dbReference type="SAM" id="MobiDB-lite"/>
    </source>
</evidence>
<gene>
    <name evidence="3" type="ORF">FNW02_19270</name>
</gene>
<dbReference type="Pfam" id="PF01471">
    <property type="entry name" value="PG_binding_1"/>
    <property type="match status" value="2"/>
</dbReference>
<dbReference type="InterPro" id="IPR036366">
    <property type="entry name" value="PGBDSf"/>
</dbReference>
<organism evidence="3 4">
    <name type="scientific">Komarekiella delphini-convector SJRDD-AB1</name>
    <dbReference type="NCBI Taxonomy" id="2593771"/>
    <lineage>
        <taxon>Bacteria</taxon>
        <taxon>Bacillati</taxon>
        <taxon>Cyanobacteriota</taxon>
        <taxon>Cyanophyceae</taxon>
        <taxon>Nostocales</taxon>
        <taxon>Nostocaceae</taxon>
        <taxon>Komarekiella</taxon>
        <taxon>Komarekiella delphini-convector</taxon>
    </lineage>
</organism>
<comment type="caution">
    <text evidence="3">The sequence shown here is derived from an EMBL/GenBank/DDBJ whole genome shotgun (WGS) entry which is preliminary data.</text>
</comment>
<protein>
    <submittedName>
        <fullName evidence="3">Peptidoglycan-binding protein</fullName>
    </submittedName>
</protein>
<accession>A0AA40SZM8</accession>
<dbReference type="InterPro" id="IPR036365">
    <property type="entry name" value="PGBD-like_sf"/>
</dbReference>
<reference evidence="3" key="1">
    <citation type="submission" date="2019-07" db="EMBL/GenBank/DDBJ databases">
        <title>Toxilogical consequences of a new and cryptic species of cyanobacteria (Komarekiella delphini-convector) recovered from the epidermis of a bottlenose dolphin and 1500 ft. in the air.</title>
        <authorList>
            <person name="Brown A.O."/>
            <person name="Dvorak P."/>
            <person name="Villanueva C.D."/>
            <person name="Foss A.J."/>
            <person name="Garvey A.D."/>
            <person name="Gibson Q.A."/>
            <person name="Johansen J.R."/>
            <person name="Casamatta D.A."/>
        </authorList>
    </citation>
    <scope>NUCLEOTIDE SEQUENCE</scope>
    <source>
        <strain evidence="3">SJRDD-AB1</strain>
    </source>
</reference>
<dbReference type="AlphaFoldDB" id="A0AA40SZM8"/>
<feature type="domain" description="Peptidoglycan binding-like" evidence="2">
    <location>
        <begin position="125"/>
        <end position="181"/>
    </location>
</feature>
<dbReference type="EMBL" id="VJXY01000021">
    <property type="protein sequence ID" value="MBD6617905.1"/>
    <property type="molecule type" value="Genomic_DNA"/>
</dbReference>
<dbReference type="RefSeq" id="WP_191759122.1">
    <property type="nucleotide sequence ID" value="NZ_VJXY01000021.1"/>
</dbReference>
<dbReference type="Gene3D" id="1.10.101.10">
    <property type="entry name" value="PGBD-like superfamily/PGBD"/>
    <property type="match status" value="2"/>
</dbReference>
<name>A0AA40SZM8_9NOST</name>
<dbReference type="InterPro" id="IPR002477">
    <property type="entry name" value="Peptidoglycan-bd-like"/>
</dbReference>
<keyword evidence="4" id="KW-1185">Reference proteome</keyword>
<feature type="domain" description="Peptidoglycan binding-like" evidence="2">
    <location>
        <begin position="334"/>
        <end position="390"/>
    </location>
</feature>
<feature type="compositionally biased region" description="Polar residues" evidence="1">
    <location>
        <begin position="228"/>
        <end position="240"/>
    </location>
</feature>
<feature type="compositionally biased region" description="Low complexity" evidence="1">
    <location>
        <begin position="258"/>
        <end position="268"/>
    </location>
</feature>
<dbReference type="SUPFAM" id="SSF47090">
    <property type="entry name" value="PGBD-like"/>
    <property type="match status" value="2"/>
</dbReference>